<sequence length="295" mass="31602">MQEFIQLVVTGLVIGSVYALVAMGFALIYKSTSIINFAQGEFVLVGAYVCLWLYSGLGLPIVWAFLLTMVASVLMGVLLERLILRPMIGEPIISVIMITIALATVLKSLVTILWGTQIRVFDPPIFSQAAIHLGTVRVSEVYLWTFGFAFLFLGIFAAFFKFTRVGVSMRAVANDQQVAQSMGISVKKVFAISWSIGALVSAVGGILVGNINGINITLSGFGLKVFPAVILGGLESIGGAIIGGLTIGILENIMGAYLDVYLGGGVKEISPFIVLIIILMVKPYGLFGIKEIERV</sequence>
<feature type="transmembrane region" description="Helical" evidence="9">
    <location>
        <begin position="189"/>
        <end position="208"/>
    </location>
</feature>
<evidence type="ECO:0000256" key="9">
    <source>
        <dbReference type="SAM" id="Phobius"/>
    </source>
</evidence>
<reference evidence="10 11" key="1">
    <citation type="submission" date="2013-11" db="EMBL/GenBank/DDBJ databases">
        <title>Metagenomic analysis of a methanogenic consortium involved in long chain n-alkane degradation.</title>
        <authorList>
            <person name="Davidova I.A."/>
            <person name="Callaghan A.V."/>
            <person name="Wawrik B."/>
            <person name="Pruitt S."/>
            <person name="Marks C."/>
            <person name="Duncan K.E."/>
            <person name="Suflita J.M."/>
        </authorList>
    </citation>
    <scope>NUCLEOTIDE SEQUENCE [LARGE SCALE GENOMIC DNA]</scope>
    <source>
        <strain evidence="10 11">SPR</strain>
    </source>
</reference>
<feature type="transmembrane region" description="Helical" evidence="9">
    <location>
        <begin position="6"/>
        <end position="27"/>
    </location>
</feature>
<accession>A0A0D2J9M0</accession>
<dbReference type="EMBL" id="AZAC01000033">
    <property type="protein sequence ID" value="KIX12391.1"/>
    <property type="molecule type" value="Genomic_DNA"/>
</dbReference>
<evidence type="ECO:0000256" key="3">
    <source>
        <dbReference type="ARBA" id="ARBA00022475"/>
    </source>
</evidence>
<dbReference type="AlphaFoldDB" id="A0A0D2J9M0"/>
<evidence type="ECO:0000256" key="6">
    <source>
        <dbReference type="ARBA" id="ARBA00022989"/>
    </source>
</evidence>
<evidence type="ECO:0000256" key="5">
    <source>
        <dbReference type="ARBA" id="ARBA00022970"/>
    </source>
</evidence>
<keyword evidence="6 9" id="KW-1133">Transmembrane helix</keyword>
<dbReference type="GO" id="GO:0022857">
    <property type="term" value="F:transmembrane transporter activity"/>
    <property type="evidence" value="ECO:0007669"/>
    <property type="project" value="InterPro"/>
</dbReference>
<dbReference type="PATRIC" id="fig|1429043.3.peg.4135"/>
<comment type="similarity">
    <text evidence="8">Belongs to the binding-protein-dependent transport system permease family. LivHM subfamily.</text>
</comment>
<dbReference type="InterPro" id="IPR052157">
    <property type="entry name" value="BCAA_transport_permease"/>
</dbReference>
<dbReference type="GO" id="GO:0006865">
    <property type="term" value="P:amino acid transport"/>
    <property type="evidence" value="ECO:0007669"/>
    <property type="project" value="UniProtKB-KW"/>
</dbReference>
<dbReference type="OrthoDB" id="9807115at2"/>
<dbReference type="RefSeq" id="WP_044350750.1">
    <property type="nucleotide sequence ID" value="NZ_AZAC01000033.1"/>
</dbReference>
<feature type="transmembrane region" description="Helical" evidence="9">
    <location>
        <begin position="61"/>
        <end position="79"/>
    </location>
</feature>
<evidence type="ECO:0000313" key="10">
    <source>
        <dbReference type="EMBL" id="KIX12391.1"/>
    </source>
</evidence>
<protein>
    <submittedName>
        <fullName evidence="10">ABC transporter permease</fullName>
    </submittedName>
</protein>
<feature type="transmembrane region" description="Helical" evidence="9">
    <location>
        <begin position="91"/>
        <end position="114"/>
    </location>
</feature>
<dbReference type="Pfam" id="PF02653">
    <property type="entry name" value="BPD_transp_2"/>
    <property type="match status" value="1"/>
</dbReference>
<keyword evidence="7 9" id="KW-0472">Membrane</keyword>
<evidence type="ECO:0000256" key="4">
    <source>
        <dbReference type="ARBA" id="ARBA00022692"/>
    </source>
</evidence>
<dbReference type="STRING" id="1429043.X474_19515"/>
<organism evidence="10 11">
    <name type="scientific">Dethiosulfatarculus sandiegensis</name>
    <dbReference type="NCBI Taxonomy" id="1429043"/>
    <lineage>
        <taxon>Bacteria</taxon>
        <taxon>Pseudomonadati</taxon>
        <taxon>Thermodesulfobacteriota</taxon>
        <taxon>Desulfarculia</taxon>
        <taxon>Desulfarculales</taxon>
        <taxon>Desulfarculaceae</taxon>
        <taxon>Dethiosulfatarculus</taxon>
    </lineage>
</organism>
<evidence type="ECO:0000256" key="7">
    <source>
        <dbReference type="ARBA" id="ARBA00023136"/>
    </source>
</evidence>
<keyword evidence="5" id="KW-0029">Amino-acid transport</keyword>
<evidence type="ECO:0000313" key="11">
    <source>
        <dbReference type="Proteomes" id="UP000032233"/>
    </source>
</evidence>
<dbReference type="CDD" id="cd06582">
    <property type="entry name" value="TM_PBP1_LivH_like"/>
    <property type="match status" value="1"/>
</dbReference>
<keyword evidence="2" id="KW-0813">Transport</keyword>
<feature type="transmembrane region" description="Helical" evidence="9">
    <location>
        <begin position="141"/>
        <end position="160"/>
    </location>
</feature>
<proteinExistence type="inferred from homology"/>
<dbReference type="InterPro" id="IPR001851">
    <property type="entry name" value="ABC_transp_permease"/>
</dbReference>
<dbReference type="GO" id="GO:0005886">
    <property type="term" value="C:plasma membrane"/>
    <property type="evidence" value="ECO:0007669"/>
    <property type="project" value="UniProtKB-SubCell"/>
</dbReference>
<evidence type="ECO:0000256" key="8">
    <source>
        <dbReference type="ARBA" id="ARBA00037998"/>
    </source>
</evidence>
<name>A0A0D2J9M0_9BACT</name>
<keyword evidence="4 9" id="KW-0812">Transmembrane</keyword>
<dbReference type="PANTHER" id="PTHR11795:SF451">
    <property type="entry name" value="ABC TRANSPORTER PERMEASE PROTEIN"/>
    <property type="match status" value="1"/>
</dbReference>
<dbReference type="Proteomes" id="UP000032233">
    <property type="component" value="Unassembled WGS sequence"/>
</dbReference>
<evidence type="ECO:0000256" key="2">
    <source>
        <dbReference type="ARBA" id="ARBA00022448"/>
    </source>
</evidence>
<keyword evidence="11" id="KW-1185">Reference proteome</keyword>
<keyword evidence="3" id="KW-1003">Cell membrane</keyword>
<comment type="subcellular location">
    <subcellularLocation>
        <location evidence="1">Cell membrane</location>
        <topology evidence="1">Multi-pass membrane protein</topology>
    </subcellularLocation>
</comment>
<comment type="caution">
    <text evidence="10">The sequence shown here is derived from an EMBL/GenBank/DDBJ whole genome shotgun (WGS) entry which is preliminary data.</text>
</comment>
<evidence type="ECO:0000256" key="1">
    <source>
        <dbReference type="ARBA" id="ARBA00004651"/>
    </source>
</evidence>
<feature type="transmembrane region" description="Helical" evidence="9">
    <location>
        <begin position="269"/>
        <end position="289"/>
    </location>
</feature>
<gene>
    <name evidence="10" type="ORF">X474_19515</name>
</gene>
<dbReference type="PANTHER" id="PTHR11795">
    <property type="entry name" value="BRANCHED-CHAIN AMINO ACID TRANSPORT SYSTEM PERMEASE PROTEIN LIVH"/>
    <property type="match status" value="1"/>
</dbReference>
<dbReference type="InParanoid" id="A0A0D2J9M0"/>